<evidence type="ECO:0000256" key="1">
    <source>
        <dbReference type="SAM" id="MobiDB-lite"/>
    </source>
</evidence>
<dbReference type="OrthoDB" id="9947694at2759"/>
<sequence length="163" mass="17977">GSPALYRNVYSLREQMSAFHLAFNCIKENEKMTDCPEFSEAEGVFKTRDSTKKESLGECQLSEFSAQSPSKRRRISSPSSSDVNVTDAVRLQTPNFNVAACPSTDMKCTVETFADLSQSPVPERLPQPDFDDKGENLENIEPLQVSLAVLSSLNMSSIAETLS</sequence>
<feature type="region of interest" description="Disordered" evidence="1">
    <location>
        <begin position="56"/>
        <end position="84"/>
    </location>
</feature>
<reference evidence="2 3" key="1">
    <citation type="journal article" date="2018" name="Mol. Genet. Genomics">
        <title>The red deer Cervus elaphus genome CerEla1.0: sequencing, annotating, genes, and chromosomes.</title>
        <authorList>
            <person name="Bana N.A."/>
            <person name="Nyiri A."/>
            <person name="Nagy J."/>
            <person name="Frank K."/>
            <person name="Nagy T."/>
            <person name="Steger V."/>
            <person name="Schiller M."/>
            <person name="Lakatos P."/>
            <person name="Sugar L."/>
            <person name="Horn P."/>
            <person name="Barta E."/>
            <person name="Orosz L."/>
        </authorList>
    </citation>
    <scope>NUCLEOTIDE SEQUENCE [LARGE SCALE GENOMIC DNA]</scope>
    <source>
        <strain evidence="2">Hungarian</strain>
    </source>
</reference>
<name>A0A212CN30_CEREH</name>
<organism evidence="2 3">
    <name type="scientific">Cervus elaphus hippelaphus</name>
    <name type="common">European red deer</name>
    <dbReference type="NCBI Taxonomy" id="46360"/>
    <lineage>
        <taxon>Eukaryota</taxon>
        <taxon>Metazoa</taxon>
        <taxon>Chordata</taxon>
        <taxon>Craniata</taxon>
        <taxon>Vertebrata</taxon>
        <taxon>Euteleostomi</taxon>
        <taxon>Mammalia</taxon>
        <taxon>Eutheria</taxon>
        <taxon>Laurasiatheria</taxon>
        <taxon>Artiodactyla</taxon>
        <taxon>Ruminantia</taxon>
        <taxon>Pecora</taxon>
        <taxon>Cervidae</taxon>
        <taxon>Cervinae</taxon>
        <taxon>Cervus</taxon>
    </lineage>
</organism>
<proteinExistence type="predicted"/>
<accession>A0A212CN30</accession>
<feature type="non-terminal residue" evidence="2">
    <location>
        <position position="163"/>
    </location>
</feature>
<keyword evidence="3" id="KW-1185">Reference proteome</keyword>
<evidence type="ECO:0000313" key="2">
    <source>
        <dbReference type="EMBL" id="OWK07391.1"/>
    </source>
</evidence>
<protein>
    <submittedName>
        <fullName evidence="2">CDCA2</fullName>
    </submittedName>
</protein>
<feature type="non-terminal residue" evidence="2">
    <location>
        <position position="1"/>
    </location>
</feature>
<dbReference type="AlphaFoldDB" id="A0A212CN30"/>
<gene>
    <name evidence="2" type="ORF">Celaphus_00017118</name>
</gene>
<evidence type="ECO:0000313" key="3">
    <source>
        <dbReference type="Proteomes" id="UP000242450"/>
    </source>
</evidence>
<comment type="caution">
    <text evidence="2">The sequence shown here is derived from an EMBL/GenBank/DDBJ whole genome shotgun (WGS) entry which is preliminary data.</text>
</comment>
<dbReference type="Proteomes" id="UP000242450">
    <property type="component" value="Chromosome 16"/>
</dbReference>
<dbReference type="EMBL" id="MKHE01000016">
    <property type="protein sequence ID" value="OWK07391.1"/>
    <property type="molecule type" value="Genomic_DNA"/>
</dbReference>